<dbReference type="EMBL" id="JAGSHT010000013">
    <property type="protein sequence ID" value="MBZ2197238.1"/>
    <property type="molecule type" value="Genomic_DNA"/>
</dbReference>
<dbReference type="PANTHER" id="PTHR30629:SF2">
    <property type="entry name" value="PROPHAGE INTEGRASE INTS-RELATED"/>
    <property type="match status" value="1"/>
</dbReference>
<keyword evidence="4" id="KW-0233">DNA recombination</keyword>
<evidence type="ECO:0000256" key="1">
    <source>
        <dbReference type="ARBA" id="ARBA00008857"/>
    </source>
</evidence>
<dbReference type="InterPro" id="IPR002104">
    <property type="entry name" value="Integrase_catalytic"/>
</dbReference>
<keyword evidence="9" id="KW-1185">Reference proteome</keyword>
<dbReference type="InterPro" id="IPR050808">
    <property type="entry name" value="Phage_Integrase"/>
</dbReference>
<evidence type="ECO:0000256" key="5">
    <source>
        <dbReference type="PROSITE-ProRule" id="PRU01248"/>
    </source>
</evidence>
<dbReference type="InterPro" id="IPR010998">
    <property type="entry name" value="Integrase_recombinase_N"/>
</dbReference>
<evidence type="ECO:0000259" key="7">
    <source>
        <dbReference type="PROSITE" id="PS51900"/>
    </source>
</evidence>
<comment type="caution">
    <text evidence="8">The sequence shown here is derived from an EMBL/GenBank/DDBJ whole genome shotgun (WGS) entry which is preliminary data.</text>
</comment>
<evidence type="ECO:0000313" key="9">
    <source>
        <dbReference type="Proteomes" id="UP000826651"/>
    </source>
</evidence>
<accession>A0ABS7SA69</accession>
<dbReference type="PROSITE" id="PS51900">
    <property type="entry name" value="CB"/>
    <property type="match status" value="1"/>
</dbReference>
<evidence type="ECO:0000256" key="2">
    <source>
        <dbReference type="ARBA" id="ARBA00022908"/>
    </source>
</evidence>
<dbReference type="Pfam" id="PF00589">
    <property type="entry name" value="Phage_integrase"/>
    <property type="match status" value="1"/>
</dbReference>
<dbReference type="Pfam" id="PF14659">
    <property type="entry name" value="Phage_int_SAM_3"/>
    <property type="match status" value="1"/>
</dbReference>
<dbReference type="SUPFAM" id="SSF56349">
    <property type="entry name" value="DNA breaking-rejoining enzymes"/>
    <property type="match status" value="1"/>
</dbReference>
<sequence length="424" mass="46048">MPKIRSHGDGGLYELKSRGLWRGVLDLGYDADGKRIQKSVHAKTKTECRNRLDELKAEIAKHGAPLNKQVTLKAWSATWLQTVAKVNVDPKTYSTYASVTRRWIIPTLGTKQVATLKPSDVRALRTAIVDVGKRSAATARTAHIVLSMMLDAAHAERLCATNVAATVKKPTGAKVERGALPTPEALAILRAAAALPDSAGSRWWFKLLGGQRQGEILGATLADLDLDGGYYVVNWKLEEIPRDHGCGGTCGKKRGAACPDAVWRIPDGFELHHVVDRWHLTRPKSKTGRAVPLGPELVEAIRRHIAATETWPNPYGLIWRNRDGSPILPKDDAAQWRDLLQVAGVIAAADNRPGGTAMTGHLARHTTVTILASLGYDHQLIGEIVGHSSTKVTEIYRHAQAAEKRAAMDALGGVWAEALQLPAT</sequence>
<evidence type="ECO:0000259" key="6">
    <source>
        <dbReference type="PROSITE" id="PS51898"/>
    </source>
</evidence>
<keyword evidence="3 5" id="KW-0238">DNA-binding</keyword>
<dbReference type="InterPro" id="IPR004107">
    <property type="entry name" value="Integrase_SAM-like_N"/>
</dbReference>
<evidence type="ECO:0000313" key="8">
    <source>
        <dbReference type="EMBL" id="MBZ2197238.1"/>
    </source>
</evidence>
<dbReference type="PANTHER" id="PTHR30629">
    <property type="entry name" value="PROPHAGE INTEGRASE"/>
    <property type="match status" value="1"/>
</dbReference>
<dbReference type="PROSITE" id="PS51898">
    <property type="entry name" value="TYR_RECOMBINASE"/>
    <property type="match status" value="1"/>
</dbReference>
<name>A0ABS7SA69_9MICO</name>
<gene>
    <name evidence="8" type="ORF">KCQ71_13820</name>
</gene>
<feature type="domain" description="Core-binding (CB)" evidence="7">
    <location>
        <begin position="70"/>
        <end position="154"/>
    </location>
</feature>
<dbReference type="InterPro" id="IPR044068">
    <property type="entry name" value="CB"/>
</dbReference>
<evidence type="ECO:0000256" key="4">
    <source>
        <dbReference type="ARBA" id="ARBA00023172"/>
    </source>
</evidence>
<dbReference type="InterPro" id="IPR013762">
    <property type="entry name" value="Integrase-like_cat_sf"/>
</dbReference>
<dbReference type="Gene3D" id="1.10.150.130">
    <property type="match status" value="1"/>
</dbReference>
<feature type="domain" description="Tyr recombinase" evidence="6">
    <location>
        <begin position="175"/>
        <end position="409"/>
    </location>
</feature>
<organism evidence="8 9">
    <name type="scientific">Occultella gossypii</name>
    <dbReference type="NCBI Taxonomy" id="2800820"/>
    <lineage>
        <taxon>Bacteria</taxon>
        <taxon>Bacillati</taxon>
        <taxon>Actinomycetota</taxon>
        <taxon>Actinomycetes</taxon>
        <taxon>Micrococcales</taxon>
        <taxon>Ruaniaceae</taxon>
        <taxon>Occultella</taxon>
    </lineage>
</organism>
<dbReference type="RefSeq" id="WP_223406845.1">
    <property type="nucleotide sequence ID" value="NZ_JAGSHT010000013.1"/>
</dbReference>
<proteinExistence type="inferred from homology"/>
<reference evidence="8 9" key="1">
    <citation type="submission" date="2021-04" db="EMBL/GenBank/DDBJ databases">
        <title>Ruania sp. nov., isolated from sandy soil of mangrove forest.</title>
        <authorList>
            <person name="Ge X."/>
            <person name="Huang R."/>
            <person name="Liu W."/>
        </authorList>
    </citation>
    <scope>NUCLEOTIDE SEQUENCE [LARGE SCALE GENOMIC DNA]</scope>
    <source>
        <strain evidence="8 9">N2-46</strain>
    </source>
</reference>
<keyword evidence="2" id="KW-0229">DNA integration</keyword>
<comment type="similarity">
    <text evidence="1">Belongs to the 'phage' integrase family.</text>
</comment>
<evidence type="ECO:0000256" key="3">
    <source>
        <dbReference type="ARBA" id="ARBA00023125"/>
    </source>
</evidence>
<dbReference type="Gene3D" id="1.10.443.10">
    <property type="entry name" value="Intergrase catalytic core"/>
    <property type="match status" value="1"/>
</dbReference>
<protein>
    <submittedName>
        <fullName evidence="8">Tyrosine-type recombinase/integrase</fullName>
    </submittedName>
</protein>
<dbReference type="Proteomes" id="UP000826651">
    <property type="component" value="Unassembled WGS sequence"/>
</dbReference>
<dbReference type="InterPro" id="IPR011010">
    <property type="entry name" value="DNA_brk_join_enz"/>
</dbReference>